<dbReference type="Proteomes" id="UP000616769">
    <property type="component" value="Unassembled WGS sequence"/>
</dbReference>
<dbReference type="PANTHER" id="PTHR45024:SF2">
    <property type="entry name" value="SCP2 DOMAIN-CONTAINING PROTEIN"/>
    <property type="match status" value="1"/>
</dbReference>
<protein>
    <submittedName>
        <fullName evidence="4">Peroxisomal multifunctional enzyme type 2-like protein</fullName>
    </submittedName>
</protein>
<evidence type="ECO:0000256" key="2">
    <source>
        <dbReference type="ARBA" id="ARBA00023002"/>
    </source>
</evidence>
<evidence type="ECO:0000313" key="5">
    <source>
        <dbReference type="Proteomes" id="UP000616769"/>
    </source>
</evidence>
<dbReference type="InterPro" id="IPR051687">
    <property type="entry name" value="Peroxisomal_Beta-Oxidation"/>
</dbReference>
<accession>A0A132AD17</accession>
<dbReference type="Gene3D" id="3.40.50.720">
    <property type="entry name" value="NAD(P)-binding Rossmann-like Domain"/>
    <property type="match status" value="2"/>
</dbReference>
<dbReference type="GO" id="GO:0016491">
    <property type="term" value="F:oxidoreductase activity"/>
    <property type="evidence" value="ECO:0007669"/>
    <property type="project" value="UniProtKB-KW"/>
</dbReference>
<dbReference type="VEuPathDB" id="VectorBase:SSCA005895"/>
<dbReference type="EMBL" id="JXLN01012337">
    <property type="protein sequence ID" value="KPM08350.1"/>
    <property type="molecule type" value="Genomic_DNA"/>
</dbReference>
<keyword evidence="2" id="KW-0560">Oxidoreductase</keyword>
<comment type="similarity">
    <text evidence="1">Belongs to the short-chain dehydrogenases/reductases (SDR) family.</text>
</comment>
<dbReference type="InterPro" id="IPR054357">
    <property type="entry name" value="MFE-2_N"/>
</dbReference>
<gene>
    <name evidence="4" type="ORF">QR98_0068660</name>
</gene>
<reference evidence="4 5" key="1">
    <citation type="journal article" date="2015" name="Parasit. Vectors">
        <title>Draft genome of the scabies mite.</title>
        <authorList>
            <person name="Rider S.D.Jr."/>
            <person name="Morgan M.S."/>
            <person name="Arlian L.G."/>
        </authorList>
    </citation>
    <scope>NUCLEOTIDE SEQUENCE [LARGE SCALE GENOMIC DNA]</scope>
    <source>
        <strain evidence="4">Arlian Lab</strain>
    </source>
</reference>
<dbReference type="SUPFAM" id="SSF54637">
    <property type="entry name" value="Thioesterase/thiol ester dehydrase-isomerase"/>
    <property type="match status" value="1"/>
</dbReference>
<dbReference type="PANTHER" id="PTHR45024">
    <property type="entry name" value="DEHYDROGENASES, SHORT CHAIN"/>
    <property type="match status" value="1"/>
</dbReference>
<comment type="caution">
    <text evidence="4">The sequence shown here is derived from an EMBL/GenBank/DDBJ whole genome shotgun (WGS) entry which is preliminary data.</text>
</comment>
<organism evidence="4 5">
    <name type="scientific">Sarcoptes scabiei</name>
    <name type="common">Itch mite</name>
    <name type="synonym">Acarus scabiei</name>
    <dbReference type="NCBI Taxonomy" id="52283"/>
    <lineage>
        <taxon>Eukaryota</taxon>
        <taxon>Metazoa</taxon>
        <taxon>Ecdysozoa</taxon>
        <taxon>Arthropoda</taxon>
        <taxon>Chelicerata</taxon>
        <taxon>Arachnida</taxon>
        <taxon>Acari</taxon>
        <taxon>Acariformes</taxon>
        <taxon>Sarcoptiformes</taxon>
        <taxon>Astigmata</taxon>
        <taxon>Psoroptidia</taxon>
        <taxon>Sarcoptoidea</taxon>
        <taxon>Sarcoptidae</taxon>
        <taxon>Sarcoptinae</taxon>
        <taxon>Sarcoptes</taxon>
    </lineage>
</organism>
<proteinExistence type="inferred from homology"/>
<sequence>MLDLFQPRCVAPIVCYLCHQTCPANGEVFEAAGGYYGKYLWIRSRGKVFSDPNNVTLEDVRKCWNEITDMSNYSSPSSIEKRPKILFRQDHSMTLIKQLKHFDDVDNHQDLEYRISSNSDAFDTFPIYLTVDDAILYSLSEFSRIKVGVSPKETSNLRYLYENDDNFTWLPTMATTLSLNIIYESAILLEAIERFNLEDNLYRTLHGEQYLKVHRKISLPCQLYCQRPKIIDVLDKGSGALIIIEVSTFDSENRLVFYNQMSFFMIGSGNFGGNRRRSSSTDDPIIIDAIEAPERVPDTSVCQQTSSEQVTSLKMQHLPK</sequence>
<dbReference type="AlphaFoldDB" id="A0A132AD17"/>
<dbReference type="InterPro" id="IPR029069">
    <property type="entry name" value="HotDog_dom_sf"/>
</dbReference>
<evidence type="ECO:0000256" key="1">
    <source>
        <dbReference type="ARBA" id="ARBA00006484"/>
    </source>
</evidence>
<evidence type="ECO:0000313" key="4">
    <source>
        <dbReference type="EMBL" id="KPM08350.1"/>
    </source>
</evidence>
<name>A0A132AD17_SARSC</name>
<dbReference type="Gene3D" id="3.10.129.10">
    <property type="entry name" value="Hotdog Thioesterase"/>
    <property type="match status" value="1"/>
</dbReference>
<dbReference type="Pfam" id="PF22622">
    <property type="entry name" value="MFE-2_hydrat-2_N"/>
    <property type="match status" value="1"/>
</dbReference>
<feature type="domain" description="Peroxisomal multifunctional enzyme type 2-like N-terminal" evidence="3">
    <location>
        <begin position="130"/>
        <end position="267"/>
    </location>
</feature>
<dbReference type="OrthoDB" id="3592703at2759"/>
<evidence type="ECO:0000259" key="3">
    <source>
        <dbReference type="Pfam" id="PF22622"/>
    </source>
</evidence>